<dbReference type="AlphaFoldDB" id="U2Z4I8"/>
<protein>
    <submittedName>
        <fullName evidence="1">Uncharacterized protein</fullName>
    </submittedName>
</protein>
<comment type="caution">
    <text evidence="1">The sequence shown here is derived from an EMBL/GenBank/DDBJ whole genome shotgun (WGS) entry which is preliminary data.</text>
</comment>
<evidence type="ECO:0000313" key="2">
    <source>
        <dbReference type="Proteomes" id="UP000016566"/>
    </source>
</evidence>
<evidence type="ECO:0000313" key="1">
    <source>
        <dbReference type="EMBL" id="GAD55982.1"/>
    </source>
</evidence>
<reference evidence="1" key="1">
    <citation type="journal article" date="2013" name="Genome Announc.">
        <title>Draft Genome Sequence of Loktanella cinnabarina LL-001T, Isolated from Deep-Sea Floor Sediment.</title>
        <authorList>
            <person name="Nishi S."/>
            <person name="Tsubouchi T."/>
            <person name="Takaki Y."/>
            <person name="Koyanagi R."/>
            <person name="Satoh N."/>
            <person name="Maruyama T."/>
            <person name="Hatada Y."/>
        </authorList>
    </citation>
    <scope>NUCLEOTIDE SEQUENCE [LARGE SCALE GENOMIC DNA]</scope>
    <source>
        <strain evidence="1">LL-001</strain>
    </source>
</reference>
<sequence length="41" mass="4903">MVRCHARRGAVAEAQRPLIPSRGTWLRFQPHVSLRTFHYNW</sequence>
<gene>
    <name evidence="1" type="ORF">MBELCI_2034</name>
</gene>
<organism evidence="1 2">
    <name type="scientific">Limimaricola cinnabarinus LL-001</name>
    <dbReference type="NCBI Taxonomy" id="1337093"/>
    <lineage>
        <taxon>Bacteria</taxon>
        <taxon>Pseudomonadati</taxon>
        <taxon>Pseudomonadota</taxon>
        <taxon>Alphaproteobacteria</taxon>
        <taxon>Rhodobacterales</taxon>
        <taxon>Paracoccaceae</taxon>
        <taxon>Limimaricola</taxon>
    </lineage>
</organism>
<dbReference type="Proteomes" id="UP000016566">
    <property type="component" value="Unassembled WGS sequence"/>
</dbReference>
<dbReference type="EMBL" id="BATB01000025">
    <property type="protein sequence ID" value="GAD55982.1"/>
    <property type="molecule type" value="Genomic_DNA"/>
</dbReference>
<name>U2Z4I8_9RHOB</name>
<accession>U2Z4I8</accession>
<proteinExistence type="predicted"/>
<keyword evidence="2" id="KW-1185">Reference proteome</keyword>